<dbReference type="AlphaFoldDB" id="A0A2U1JK51"/>
<feature type="binding site" evidence="12">
    <location>
        <begin position="185"/>
        <end position="192"/>
    </location>
    <ligand>
        <name>NAD(+)</name>
        <dbReference type="ChEBI" id="CHEBI:57540"/>
    </ligand>
</feature>
<evidence type="ECO:0000313" key="17">
    <source>
        <dbReference type="EMBL" id="PWA05531.1"/>
    </source>
</evidence>
<accession>A0A2U1JK51</accession>
<evidence type="ECO:0000259" key="16">
    <source>
        <dbReference type="Pfam" id="PF07992"/>
    </source>
</evidence>
<dbReference type="InterPro" id="IPR004099">
    <property type="entry name" value="Pyr_nucl-diS_OxRdtase_dimer"/>
</dbReference>
<dbReference type="SUPFAM" id="SSF55424">
    <property type="entry name" value="FAD/NAD-linked reductases, dimerisation (C-terminal) domain"/>
    <property type="match status" value="1"/>
</dbReference>
<dbReference type="Proteomes" id="UP000245998">
    <property type="component" value="Unassembled WGS sequence"/>
</dbReference>
<dbReference type="Pfam" id="PF02852">
    <property type="entry name" value="Pyr_redox_dim"/>
    <property type="match status" value="1"/>
</dbReference>
<comment type="miscellaneous">
    <text evidence="14">The active site is a redox-active disulfide bond.</text>
</comment>
<dbReference type="PANTHER" id="PTHR22912">
    <property type="entry name" value="DISULFIDE OXIDOREDUCTASE"/>
    <property type="match status" value="1"/>
</dbReference>
<feature type="binding site" evidence="12">
    <location>
        <position position="208"/>
    </location>
    <ligand>
        <name>NAD(+)</name>
        <dbReference type="ChEBI" id="CHEBI:57540"/>
    </ligand>
</feature>
<evidence type="ECO:0000256" key="12">
    <source>
        <dbReference type="PIRSR" id="PIRSR000350-3"/>
    </source>
</evidence>
<dbReference type="FunFam" id="3.30.390.30:FF:000001">
    <property type="entry name" value="Dihydrolipoyl dehydrogenase"/>
    <property type="match status" value="1"/>
</dbReference>
<dbReference type="PRINTS" id="PR00368">
    <property type="entry name" value="FADPNR"/>
</dbReference>
<evidence type="ECO:0000256" key="3">
    <source>
        <dbReference type="ARBA" id="ARBA00016961"/>
    </source>
</evidence>
<dbReference type="EMBL" id="QCZG01000067">
    <property type="protein sequence ID" value="PWA05531.1"/>
    <property type="molecule type" value="Genomic_DNA"/>
</dbReference>
<dbReference type="SUPFAM" id="SSF51905">
    <property type="entry name" value="FAD/NAD(P)-binding domain"/>
    <property type="match status" value="1"/>
</dbReference>
<dbReference type="GO" id="GO:0004148">
    <property type="term" value="F:dihydrolipoyl dehydrogenase (NADH) activity"/>
    <property type="evidence" value="ECO:0007669"/>
    <property type="project" value="UniProtKB-EC"/>
</dbReference>
<evidence type="ECO:0000256" key="2">
    <source>
        <dbReference type="ARBA" id="ARBA00012608"/>
    </source>
</evidence>
<evidence type="ECO:0000259" key="15">
    <source>
        <dbReference type="Pfam" id="PF02852"/>
    </source>
</evidence>
<dbReference type="Gene3D" id="3.50.50.60">
    <property type="entry name" value="FAD/NAD(P)-binding domain"/>
    <property type="match status" value="2"/>
</dbReference>
<feature type="binding site" evidence="12">
    <location>
        <begin position="148"/>
        <end position="150"/>
    </location>
    <ligand>
        <name>FAD</name>
        <dbReference type="ChEBI" id="CHEBI:57692"/>
    </ligand>
</feature>
<dbReference type="PIRSF" id="PIRSF000350">
    <property type="entry name" value="Mercury_reductase_MerA"/>
    <property type="match status" value="1"/>
</dbReference>
<feature type="domain" description="Pyridine nucleotide-disulphide oxidoreductase dimerisation" evidence="15">
    <location>
        <begin position="351"/>
        <end position="459"/>
    </location>
</feature>
<keyword evidence="12" id="KW-0547">Nucleotide-binding</keyword>
<evidence type="ECO:0000256" key="13">
    <source>
        <dbReference type="PIRSR" id="PIRSR000350-4"/>
    </source>
</evidence>
<feature type="active site" description="Proton acceptor" evidence="11">
    <location>
        <position position="449"/>
    </location>
</feature>
<dbReference type="OrthoDB" id="9800167at2"/>
<comment type="cofactor">
    <cofactor evidence="12 14">
        <name>FAD</name>
        <dbReference type="ChEBI" id="CHEBI:57692"/>
    </cofactor>
    <text evidence="12 14">Binds 1 FAD per subunit.</text>
</comment>
<name>A0A2U1JK51_9BACI</name>
<comment type="similarity">
    <text evidence="1 14">Belongs to the class-I pyridine nucleotide-disulfide oxidoreductase family.</text>
</comment>
<evidence type="ECO:0000256" key="14">
    <source>
        <dbReference type="RuleBase" id="RU003692"/>
    </source>
</evidence>
<gene>
    <name evidence="17" type="primary">lpdA</name>
    <name evidence="17" type="ORF">DCC39_17955</name>
</gene>
<reference evidence="17 18" key="1">
    <citation type="submission" date="2018-04" db="EMBL/GenBank/DDBJ databases">
        <title>Camelliibacillus theae gen. nov., sp. nov., isolated from Pu'er tea.</title>
        <authorList>
            <person name="Niu L."/>
        </authorList>
    </citation>
    <scope>NUCLEOTIDE SEQUENCE [LARGE SCALE GENOMIC DNA]</scope>
    <source>
        <strain evidence="17 18">T8</strain>
    </source>
</reference>
<evidence type="ECO:0000256" key="5">
    <source>
        <dbReference type="ARBA" id="ARBA00022827"/>
    </source>
</evidence>
<evidence type="ECO:0000256" key="10">
    <source>
        <dbReference type="ARBA" id="ARBA00049187"/>
    </source>
</evidence>
<dbReference type="InterPro" id="IPR036188">
    <property type="entry name" value="FAD/NAD-bd_sf"/>
</dbReference>
<feature type="binding site" evidence="12">
    <location>
        <position position="56"/>
    </location>
    <ligand>
        <name>FAD</name>
        <dbReference type="ChEBI" id="CHEBI:57692"/>
    </ligand>
</feature>
<sequence length="473" mass="50787">MVVGEFTEEVEVVVIGGGPAGYTAAIRAAQLGKEVLLVEKKKLGGTCLNEGCIPSKTLISVAKQYSTIEKWAEMGMNISDASIDLPTLQKWKQEKVVNLLTQGVAGLCKANKVNVVEGEAMFANEHQIRVATEHQTVLYNFQHAIIATGSVTVELPGFSPDGTHILSSKEALELNEVPKHLLVVGGGYIGLEIGTIYRKLGAEVTILEGLPDILPQFDNSLTQVLKRNLNKMGINVITEAMVVKEEKRSDKEITISAKVKGELQSFTAEKVLVAVGRKPNTSGLGLEKVGIETNDKGFIPINNKCQTNLNHIYAIGDVAGEPLLAHKAMYEGKIAAEIIAGKASAIDTETIPFVIFTDPEIAVVGLSKKQAEEQGYQVITGKCPFKANGRALSLNDSDGYIEVVADAETNMIIGVQMAGPEVSNLISEAALAIEMGTQLEDLALTIHPHPTLSEVMQEAVENAMKLSIHTINK</sequence>
<dbReference type="InterPro" id="IPR016156">
    <property type="entry name" value="FAD/NAD-linked_Rdtase_dimer_sf"/>
</dbReference>
<dbReference type="EC" id="1.8.1.4" evidence="2 14"/>
<organism evidence="17 18">
    <name type="scientific">Pueribacillus theae</name>
    <dbReference type="NCBI Taxonomy" id="2171751"/>
    <lineage>
        <taxon>Bacteria</taxon>
        <taxon>Bacillati</taxon>
        <taxon>Bacillota</taxon>
        <taxon>Bacilli</taxon>
        <taxon>Bacillales</taxon>
        <taxon>Bacillaceae</taxon>
        <taxon>Pueribacillus</taxon>
    </lineage>
</organism>
<comment type="caution">
    <text evidence="17">The sequence shown here is derived from an EMBL/GenBank/DDBJ whole genome shotgun (WGS) entry which is preliminary data.</text>
</comment>
<dbReference type="PRINTS" id="PR00411">
    <property type="entry name" value="PNDRDTASEI"/>
</dbReference>
<keyword evidence="18" id="KW-1185">Reference proteome</keyword>
<feature type="domain" description="FAD/NAD(P)-binding" evidence="16">
    <location>
        <begin position="11"/>
        <end position="332"/>
    </location>
</feature>
<evidence type="ECO:0000256" key="9">
    <source>
        <dbReference type="ARBA" id="ARBA00023284"/>
    </source>
</evidence>
<feature type="binding site" evidence="12">
    <location>
        <position position="317"/>
    </location>
    <ligand>
        <name>FAD</name>
        <dbReference type="ChEBI" id="CHEBI:57692"/>
    </ligand>
</feature>
<dbReference type="InterPro" id="IPR012999">
    <property type="entry name" value="Pyr_OxRdtase_I_AS"/>
</dbReference>
<protein>
    <recommendedName>
        <fullName evidence="3 14">Dihydrolipoyl dehydrogenase</fullName>
        <ecNumber evidence="2 14">1.8.1.4</ecNumber>
    </recommendedName>
</protein>
<comment type="catalytic activity">
    <reaction evidence="10 14">
        <text>N(6)-[(R)-dihydrolipoyl]-L-lysyl-[protein] + NAD(+) = N(6)-[(R)-lipoyl]-L-lysyl-[protein] + NADH + H(+)</text>
        <dbReference type="Rhea" id="RHEA:15045"/>
        <dbReference type="Rhea" id="RHEA-COMP:10474"/>
        <dbReference type="Rhea" id="RHEA-COMP:10475"/>
        <dbReference type="ChEBI" id="CHEBI:15378"/>
        <dbReference type="ChEBI" id="CHEBI:57540"/>
        <dbReference type="ChEBI" id="CHEBI:57945"/>
        <dbReference type="ChEBI" id="CHEBI:83099"/>
        <dbReference type="ChEBI" id="CHEBI:83100"/>
        <dbReference type="EC" id="1.8.1.4"/>
    </reaction>
</comment>
<dbReference type="InterPro" id="IPR006258">
    <property type="entry name" value="Lipoamide_DH"/>
</dbReference>
<dbReference type="GO" id="GO:0050660">
    <property type="term" value="F:flavin adenine dinucleotide binding"/>
    <property type="evidence" value="ECO:0007669"/>
    <property type="project" value="InterPro"/>
</dbReference>
<dbReference type="InterPro" id="IPR050151">
    <property type="entry name" value="Class-I_Pyr_Nuc-Dis_Oxidored"/>
</dbReference>
<keyword evidence="7 12" id="KW-0520">NAD</keyword>
<dbReference type="PROSITE" id="PS00076">
    <property type="entry name" value="PYRIDINE_REDOX_1"/>
    <property type="match status" value="1"/>
</dbReference>
<feature type="binding site" evidence="12">
    <location>
        <position position="276"/>
    </location>
    <ligand>
        <name>NAD(+)</name>
        <dbReference type="ChEBI" id="CHEBI:57540"/>
    </ligand>
</feature>
<proteinExistence type="inferred from homology"/>
<keyword evidence="9 14" id="KW-0676">Redox-active center</keyword>
<dbReference type="RefSeq" id="WP_116556261.1">
    <property type="nucleotide sequence ID" value="NZ_QCZG01000067.1"/>
</dbReference>
<evidence type="ECO:0000256" key="11">
    <source>
        <dbReference type="PIRSR" id="PIRSR000350-2"/>
    </source>
</evidence>
<keyword evidence="6 14" id="KW-0560">Oxidoreductase</keyword>
<evidence type="ECO:0000256" key="4">
    <source>
        <dbReference type="ARBA" id="ARBA00022630"/>
    </source>
</evidence>
<dbReference type="Pfam" id="PF07992">
    <property type="entry name" value="Pyr_redox_2"/>
    <property type="match status" value="1"/>
</dbReference>
<evidence type="ECO:0000256" key="1">
    <source>
        <dbReference type="ARBA" id="ARBA00007532"/>
    </source>
</evidence>
<evidence type="ECO:0000256" key="6">
    <source>
        <dbReference type="ARBA" id="ARBA00023002"/>
    </source>
</evidence>
<evidence type="ECO:0000256" key="7">
    <source>
        <dbReference type="ARBA" id="ARBA00023027"/>
    </source>
</evidence>
<feature type="disulfide bond" description="Redox-active" evidence="13">
    <location>
        <begin position="47"/>
        <end position="52"/>
    </location>
</feature>
<dbReference type="Gene3D" id="3.30.390.30">
    <property type="match status" value="1"/>
</dbReference>
<dbReference type="GO" id="GO:0006103">
    <property type="term" value="P:2-oxoglutarate metabolic process"/>
    <property type="evidence" value="ECO:0007669"/>
    <property type="project" value="TreeGrafter"/>
</dbReference>
<evidence type="ECO:0000256" key="8">
    <source>
        <dbReference type="ARBA" id="ARBA00023157"/>
    </source>
</evidence>
<dbReference type="NCBIfam" id="TIGR01350">
    <property type="entry name" value="lipoamide_DH"/>
    <property type="match status" value="1"/>
</dbReference>
<keyword evidence="8" id="KW-1015">Disulfide bond</keyword>
<dbReference type="InterPro" id="IPR001100">
    <property type="entry name" value="Pyr_nuc-diS_OxRdtase"/>
</dbReference>
<keyword evidence="4 14" id="KW-0285">Flavoprotein</keyword>
<dbReference type="PANTHER" id="PTHR22912:SF160">
    <property type="entry name" value="DIHYDROLIPOYL DEHYDROGENASE"/>
    <property type="match status" value="1"/>
</dbReference>
<dbReference type="InterPro" id="IPR023753">
    <property type="entry name" value="FAD/NAD-binding_dom"/>
</dbReference>
<evidence type="ECO:0000313" key="18">
    <source>
        <dbReference type="Proteomes" id="UP000245998"/>
    </source>
</evidence>
<keyword evidence="5 12" id="KW-0274">FAD</keyword>